<gene>
    <name evidence="2" type="ORF">K7C98_26460</name>
</gene>
<evidence type="ECO:0000256" key="1">
    <source>
        <dbReference type="SAM" id="MobiDB-lite"/>
    </source>
</evidence>
<feature type="compositionally biased region" description="Low complexity" evidence="1">
    <location>
        <begin position="23"/>
        <end position="33"/>
    </location>
</feature>
<accession>A0ABS7TXQ1</accession>
<evidence type="ECO:0000313" key="3">
    <source>
        <dbReference type="Proteomes" id="UP001139031"/>
    </source>
</evidence>
<dbReference type="EMBL" id="JAIRAU010000035">
    <property type="protein sequence ID" value="MBZ5712801.1"/>
    <property type="molecule type" value="Genomic_DNA"/>
</dbReference>
<comment type="caution">
    <text evidence="2">The sequence shown here is derived from an EMBL/GenBank/DDBJ whole genome shotgun (WGS) entry which is preliminary data.</text>
</comment>
<name>A0ABS7TXQ1_9BACT</name>
<evidence type="ECO:0000313" key="2">
    <source>
        <dbReference type="EMBL" id="MBZ5712801.1"/>
    </source>
</evidence>
<sequence>MALLHAGCVQAAYDEARALPVTSSSSTAQESTAGWVPGGTAGGPVETVTGAGSTTEVASSSSATTDELATAPAVLAVVFSPEPITAAGMIAVEVTAEHAAGVAMQLDDAAPIELSPAPMGKFVGEISVETGLANGMHAATFVPRSDDSVGEPMTGHYTIALPSPGSEALWDAPPDFGKGQIAAIEVLDEAEVIAFGTLQVNGAPRCFLHRRDLHGQYSDDDFALVDADTNCAAIDLVIGEDASIWMLMAVIENGETRWRLMRTTWGAAPVVARTGLAGEVALALAYGGGEKVVACGTGPSPGMSRDARIWGLGESQAFDYAPNGKANEFAETVRDCKYTDRLVMVGEANGFHDEEVFQLPARDRMFVLETELETKDGAWHVAELGPGTNTQSRATALVIDAVGRYVIGVSTCMDLCQPAGELRIYEPGGKLVELTPLPADVMPPREIAWSPAGYMVMASVRRVGDDYTEFLVQAFYPGEFDPAWSYDKATAAALYQASALAITSGMVIAGGRDGDGYPAIAYLYP</sequence>
<dbReference type="Proteomes" id="UP001139031">
    <property type="component" value="Unassembled WGS sequence"/>
</dbReference>
<organism evidence="2 3">
    <name type="scientific">Nannocystis pusilla</name>
    <dbReference type="NCBI Taxonomy" id="889268"/>
    <lineage>
        <taxon>Bacteria</taxon>
        <taxon>Pseudomonadati</taxon>
        <taxon>Myxococcota</taxon>
        <taxon>Polyangia</taxon>
        <taxon>Nannocystales</taxon>
        <taxon>Nannocystaceae</taxon>
        <taxon>Nannocystis</taxon>
    </lineage>
</organism>
<protein>
    <submittedName>
        <fullName evidence="2">Uncharacterized protein</fullName>
    </submittedName>
</protein>
<proteinExistence type="predicted"/>
<keyword evidence="3" id="KW-1185">Reference proteome</keyword>
<reference evidence="2" key="1">
    <citation type="submission" date="2021-08" db="EMBL/GenBank/DDBJ databases">
        <authorList>
            <person name="Stevens D.C."/>
        </authorList>
    </citation>
    <scope>NUCLEOTIDE SEQUENCE</scope>
    <source>
        <strain evidence="2">DSM 53165</strain>
    </source>
</reference>
<feature type="region of interest" description="Disordered" evidence="1">
    <location>
        <begin position="23"/>
        <end position="44"/>
    </location>
</feature>